<feature type="region of interest" description="Disordered" evidence="1">
    <location>
        <begin position="80"/>
        <end position="124"/>
    </location>
</feature>
<dbReference type="EMBL" id="JANEYF010001659">
    <property type="protein sequence ID" value="KAJ8960097.1"/>
    <property type="molecule type" value="Genomic_DNA"/>
</dbReference>
<keyword evidence="4" id="KW-1185">Reference proteome</keyword>
<protein>
    <recommendedName>
        <fullName evidence="2">DDE-1 domain-containing protein</fullName>
    </recommendedName>
</protein>
<dbReference type="AlphaFoldDB" id="A0AAV8Z7M1"/>
<proteinExistence type="predicted"/>
<accession>A0AAV8Z7M1</accession>
<dbReference type="PANTHER" id="PTHR47272">
    <property type="entry name" value="DDE_TNP_1_7 DOMAIN-CONTAINING PROTEIN"/>
    <property type="match status" value="1"/>
</dbReference>
<name>A0AAV8Z7M1_9CUCU</name>
<evidence type="ECO:0000313" key="3">
    <source>
        <dbReference type="EMBL" id="KAJ8960097.1"/>
    </source>
</evidence>
<feature type="region of interest" description="Disordered" evidence="1">
    <location>
        <begin position="444"/>
        <end position="514"/>
    </location>
</feature>
<feature type="compositionally biased region" description="Basic and acidic residues" evidence="1">
    <location>
        <begin position="115"/>
        <end position="124"/>
    </location>
</feature>
<evidence type="ECO:0000256" key="1">
    <source>
        <dbReference type="SAM" id="MobiDB-lite"/>
    </source>
</evidence>
<evidence type="ECO:0000259" key="2">
    <source>
        <dbReference type="Pfam" id="PF03184"/>
    </source>
</evidence>
<dbReference type="Proteomes" id="UP001162156">
    <property type="component" value="Unassembled WGS sequence"/>
</dbReference>
<feature type="domain" description="DDE-1" evidence="2">
    <location>
        <begin position="315"/>
        <end position="417"/>
    </location>
</feature>
<dbReference type="GO" id="GO:0003676">
    <property type="term" value="F:nucleic acid binding"/>
    <property type="evidence" value="ECO:0007669"/>
    <property type="project" value="InterPro"/>
</dbReference>
<gene>
    <name evidence="3" type="ORF">NQ314_006112</name>
</gene>
<dbReference type="Pfam" id="PF03184">
    <property type="entry name" value="DDE_1"/>
    <property type="match status" value="1"/>
</dbReference>
<dbReference type="PANTHER" id="PTHR47272:SF1">
    <property type="entry name" value="PIGGYBAC TRANSPOSABLE ELEMENT-DERIVED PROTEIN 3-LIKE"/>
    <property type="match status" value="1"/>
</dbReference>
<feature type="compositionally biased region" description="Basic and acidic residues" evidence="1">
    <location>
        <begin position="489"/>
        <end position="505"/>
    </location>
</feature>
<sequence length="606" mass="68904">MKKKGRCTMEEMSVVVEDVELLASKWFDNKQVYLLNSFVGAYPTSQVKRWDSKTKSKIDIECPKSFKTAIADTLCAKGDDYNHQKRRGRPSSSGVQQEIDQKAKKGKPAAMPTFDTRRDSTGHWPEFQEKRGRKMPRTYRNKTDKISESPEEINVAVNRVLKDGLKIRRVAHEFRYSFASLLRHVEKAKALAEDEQSKYNFVANPNSRLWNKREAAEKDWLAGFIERNSDLSVRQPEATSLSRSTAKHNINIFFQKLSDLRERYNFPSSNIYNCDETGCTTVHKPPKVLAKKVQKQVEHMVIGGPDDCLGLAYLTGWMTKENFVKVLHHFIKHSGVSKENPCLLLLDNHQSHVNLDVINHRLQPLDVGVYGPFKAYYKSAAAAWLPSNPGKTISWYQIPELVKSAINNAITRNNILSAFEKSGIHPFNPDVFSEHDFLTSHVTDRVKQDSPASECSRAHSEQLGETQNLLHVQPEQKTPPQSSDDIVDLQDKDSPVKKVEKKSSECDSTDTEEAIVNDSSDSEFYAEDSREPDYDHAASSAAIGDFVVVRFLSNDKKPTEFHYVGQIDKILESGEYLINFLRRRSGGGFYFSFPDDKMKPKLKLGM</sequence>
<feature type="compositionally biased region" description="Polar residues" evidence="1">
    <location>
        <begin position="463"/>
        <end position="484"/>
    </location>
</feature>
<organism evidence="3 4">
    <name type="scientific">Rhamnusium bicolor</name>
    <dbReference type="NCBI Taxonomy" id="1586634"/>
    <lineage>
        <taxon>Eukaryota</taxon>
        <taxon>Metazoa</taxon>
        <taxon>Ecdysozoa</taxon>
        <taxon>Arthropoda</taxon>
        <taxon>Hexapoda</taxon>
        <taxon>Insecta</taxon>
        <taxon>Pterygota</taxon>
        <taxon>Neoptera</taxon>
        <taxon>Endopterygota</taxon>
        <taxon>Coleoptera</taxon>
        <taxon>Polyphaga</taxon>
        <taxon>Cucujiformia</taxon>
        <taxon>Chrysomeloidea</taxon>
        <taxon>Cerambycidae</taxon>
        <taxon>Lepturinae</taxon>
        <taxon>Rhagiini</taxon>
        <taxon>Rhamnusium</taxon>
    </lineage>
</organism>
<reference evidence="3" key="1">
    <citation type="journal article" date="2023" name="Insect Mol. Biol.">
        <title>Genome sequencing provides insights into the evolution of gene families encoding plant cell wall-degrading enzymes in longhorned beetles.</title>
        <authorList>
            <person name="Shin N.R."/>
            <person name="Okamura Y."/>
            <person name="Kirsch R."/>
            <person name="Pauchet Y."/>
        </authorList>
    </citation>
    <scope>NUCLEOTIDE SEQUENCE</scope>
    <source>
        <strain evidence="3">RBIC_L_NR</strain>
    </source>
</reference>
<comment type="caution">
    <text evidence="3">The sequence shown here is derived from an EMBL/GenBank/DDBJ whole genome shotgun (WGS) entry which is preliminary data.</text>
</comment>
<evidence type="ECO:0000313" key="4">
    <source>
        <dbReference type="Proteomes" id="UP001162156"/>
    </source>
</evidence>
<dbReference type="InterPro" id="IPR004875">
    <property type="entry name" value="DDE_SF_endonuclease_dom"/>
</dbReference>